<dbReference type="PROSITE" id="PS51257">
    <property type="entry name" value="PROKAR_LIPOPROTEIN"/>
    <property type="match status" value="1"/>
</dbReference>
<dbReference type="RefSeq" id="WP_088818912.1">
    <property type="nucleotide sequence ID" value="NZ_FYEZ01000003.1"/>
</dbReference>
<organism evidence="3 4">
    <name type="scientific">Kytococcus aerolatus</name>
    <dbReference type="NCBI Taxonomy" id="592308"/>
    <lineage>
        <taxon>Bacteria</taxon>
        <taxon>Bacillati</taxon>
        <taxon>Actinomycetota</taxon>
        <taxon>Actinomycetes</taxon>
        <taxon>Micrococcales</taxon>
        <taxon>Kytococcaceae</taxon>
        <taxon>Kytococcus</taxon>
    </lineage>
</organism>
<protein>
    <recommendedName>
        <fullName evidence="5">Secreted protein</fullName>
    </recommendedName>
</protein>
<keyword evidence="4" id="KW-1185">Reference proteome</keyword>
<accession>A0A212U514</accession>
<evidence type="ECO:0000313" key="3">
    <source>
        <dbReference type="EMBL" id="SNC73348.1"/>
    </source>
</evidence>
<feature type="region of interest" description="Disordered" evidence="1">
    <location>
        <begin position="54"/>
        <end position="75"/>
    </location>
</feature>
<feature type="chain" id="PRO_5038685828" description="Secreted protein" evidence="2">
    <location>
        <begin position="25"/>
        <end position="112"/>
    </location>
</feature>
<evidence type="ECO:0000256" key="1">
    <source>
        <dbReference type="SAM" id="MobiDB-lite"/>
    </source>
</evidence>
<dbReference type="Proteomes" id="UP000198122">
    <property type="component" value="Unassembled WGS sequence"/>
</dbReference>
<feature type="signal peptide" evidence="2">
    <location>
        <begin position="1"/>
        <end position="24"/>
    </location>
</feature>
<proteinExistence type="predicted"/>
<name>A0A212U514_9MICO</name>
<evidence type="ECO:0008006" key="5">
    <source>
        <dbReference type="Google" id="ProtNLM"/>
    </source>
</evidence>
<dbReference type="OrthoDB" id="3692307at2"/>
<dbReference type="AlphaFoldDB" id="A0A212U514"/>
<dbReference type="EMBL" id="FYEZ01000003">
    <property type="protein sequence ID" value="SNC73348.1"/>
    <property type="molecule type" value="Genomic_DNA"/>
</dbReference>
<sequence length="112" mass="12091">MNRPTHLLATATVGLLLSTGCGTATDDTPEGTPFSLYTHCGIHELKHDGTRYVREGGRLDDGQGNPPDGWDNPYHEGYITVEDDTAVFRDDAGHEETFVERVGATGPLDTCS</sequence>
<keyword evidence="2" id="KW-0732">Signal</keyword>
<gene>
    <name evidence="3" type="ORF">SAMN05445756_1920</name>
</gene>
<evidence type="ECO:0000313" key="4">
    <source>
        <dbReference type="Proteomes" id="UP000198122"/>
    </source>
</evidence>
<evidence type="ECO:0000256" key="2">
    <source>
        <dbReference type="SAM" id="SignalP"/>
    </source>
</evidence>
<reference evidence="3 4" key="1">
    <citation type="submission" date="2017-06" db="EMBL/GenBank/DDBJ databases">
        <authorList>
            <person name="Kim H.J."/>
            <person name="Triplett B.A."/>
        </authorList>
    </citation>
    <scope>NUCLEOTIDE SEQUENCE [LARGE SCALE GENOMIC DNA]</scope>
    <source>
        <strain evidence="3 4">DSM 22179</strain>
    </source>
</reference>